<dbReference type="InterPro" id="IPR027819">
    <property type="entry name" value="C9orf72"/>
</dbReference>
<dbReference type="GO" id="GO:0005085">
    <property type="term" value="F:guanyl-nucleotide exchange factor activity"/>
    <property type="evidence" value="ECO:0007669"/>
    <property type="project" value="InterPro"/>
</dbReference>
<dbReference type="AlphaFoldDB" id="A0A914AXW4"/>
<dbReference type="GO" id="GO:0005768">
    <property type="term" value="C:endosome"/>
    <property type="evidence" value="ECO:0007669"/>
    <property type="project" value="TreeGrafter"/>
</dbReference>
<dbReference type="Proteomes" id="UP000887568">
    <property type="component" value="Unplaced"/>
</dbReference>
<dbReference type="RefSeq" id="XP_038068350.1">
    <property type="nucleotide sequence ID" value="XM_038212422.1"/>
</dbReference>
<evidence type="ECO:0000313" key="2">
    <source>
        <dbReference type="Proteomes" id="UP000887568"/>
    </source>
</evidence>
<dbReference type="OrthoDB" id="10252077at2759"/>
<dbReference type="EnsemblMetazoa" id="XM_038212421.1">
    <property type="protein sequence ID" value="XP_038068349.1"/>
    <property type="gene ID" value="LOC119737807"/>
</dbReference>
<dbReference type="GO" id="GO:0006914">
    <property type="term" value="P:autophagy"/>
    <property type="evidence" value="ECO:0007669"/>
    <property type="project" value="TreeGrafter"/>
</dbReference>
<keyword evidence="2" id="KW-1185">Reference proteome</keyword>
<dbReference type="GO" id="GO:0005776">
    <property type="term" value="C:autophagosome"/>
    <property type="evidence" value="ECO:0007669"/>
    <property type="project" value="TreeGrafter"/>
</dbReference>
<evidence type="ECO:0000313" key="1">
    <source>
        <dbReference type="EnsemblMetazoa" id="XP_038068349.1"/>
    </source>
</evidence>
<sequence>MASFSDDEISPISQKMVFVVDTDRHGPQDYRDSHTLPDTADCPVYALVMGCWNNILGPHAKYIWLTEGKPNFTPDHVSYLSTHTLTSCEQPQSTIDTKVLILPDRGIVVTVFLFSGHDGDEKTIFALSLVIPYEEYRWYLPLHELCVARLTTMIRRLRVLQEKNKDEYNDSALEAFSEEVPSFIRVVTLLKTHGLPSRVALTDTVFAPGHIKQLDNQFTKVAIASHLQTCGCSIVIGNTPADVNVMISTLALFLSPSERRCCLYLDNVPRIYQKDVLIQGFIKDSINLDDYLRVIMTSQYPTTLIDMTTLEVRQTLHYNEHAYRRHVLTSQELQSLWLGSDEPLRYSPVVHFSKKPEAEAIVQKFWKEIYRLKEKCSVRETYVEEFLRLLDRQAVSLIKYVEEETNRGTKPSRLVLKRLKTDLHLIPEGNFRLVLAVAEKLKPGIYTMVCGNPALPRDSYNDLVT</sequence>
<reference evidence="1" key="1">
    <citation type="submission" date="2022-11" db="UniProtKB">
        <authorList>
            <consortium name="EnsemblMetazoa"/>
        </authorList>
    </citation>
    <scope>IDENTIFICATION</scope>
</reference>
<dbReference type="EnsemblMetazoa" id="XM_038212422.1">
    <property type="protein sequence ID" value="XP_038068350.1"/>
    <property type="gene ID" value="LOC119737807"/>
</dbReference>
<dbReference type="PANTHER" id="PTHR31855:SF2">
    <property type="entry name" value="GUANINE NUCLEOTIDE EXCHANGE FACTOR C9ORF72"/>
    <property type="match status" value="1"/>
</dbReference>
<dbReference type="RefSeq" id="XP_038068349.1">
    <property type="nucleotide sequence ID" value="XM_038212421.1"/>
</dbReference>
<dbReference type="OMA" id="QPFYTSV"/>
<dbReference type="Pfam" id="PF15019">
    <property type="entry name" value="C9orf72-like"/>
    <property type="match status" value="1"/>
</dbReference>
<dbReference type="GeneID" id="119737807"/>
<dbReference type="CTD" id="203228"/>
<protein>
    <submittedName>
        <fullName evidence="1">Uncharacterized protein</fullName>
    </submittedName>
</protein>
<organism evidence="1 2">
    <name type="scientific">Patiria miniata</name>
    <name type="common">Bat star</name>
    <name type="synonym">Asterina miniata</name>
    <dbReference type="NCBI Taxonomy" id="46514"/>
    <lineage>
        <taxon>Eukaryota</taxon>
        <taxon>Metazoa</taxon>
        <taxon>Echinodermata</taxon>
        <taxon>Eleutherozoa</taxon>
        <taxon>Asterozoa</taxon>
        <taxon>Asteroidea</taxon>
        <taxon>Valvatacea</taxon>
        <taxon>Valvatida</taxon>
        <taxon>Asterinidae</taxon>
        <taxon>Patiria</taxon>
    </lineage>
</organism>
<name>A0A914AXW4_PATMI</name>
<dbReference type="PANTHER" id="PTHR31855">
    <property type="entry name" value="GUANINE NUCLEOTIDE EXCHANGE C9ORF72"/>
    <property type="match status" value="1"/>
</dbReference>
<accession>A0A914AXW4</accession>
<dbReference type="GO" id="GO:0006897">
    <property type="term" value="P:endocytosis"/>
    <property type="evidence" value="ECO:0007669"/>
    <property type="project" value="TreeGrafter"/>
</dbReference>
<proteinExistence type="predicted"/>
<dbReference type="PROSITE" id="PS51835">
    <property type="entry name" value="DENN_C9ORF72"/>
    <property type="match status" value="1"/>
</dbReference>